<sequence length="143" mass="16288">MSVSISIEISLSKQISRMDILHKLEEFGWSYNDQGKVTFLPVGDEDDFDWQHKDIPIDELLKILAIKDNQGELIGVAMTWKDTNIGGTFLIKENGTILISPDINRKVLDVESYIKVTDINWYTTKLVPIFGPLFQSISYGEHV</sequence>
<dbReference type="RefSeq" id="WP_062834529.1">
    <property type="nucleotide sequence ID" value="NZ_BCNV01000001.1"/>
</dbReference>
<accession>A0A100VLE0</accession>
<protein>
    <submittedName>
        <fullName evidence="1">Uncharacterized protein</fullName>
    </submittedName>
</protein>
<comment type="caution">
    <text evidence="1">The sequence shown here is derived from an EMBL/GenBank/DDBJ whole genome shotgun (WGS) entry which is preliminary data.</text>
</comment>
<organism evidence="1 2">
    <name type="scientific">Paenibacillus amylolyticus</name>
    <dbReference type="NCBI Taxonomy" id="1451"/>
    <lineage>
        <taxon>Bacteria</taxon>
        <taxon>Bacillati</taxon>
        <taxon>Bacillota</taxon>
        <taxon>Bacilli</taxon>
        <taxon>Bacillales</taxon>
        <taxon>Paenibacillaceae</taxon>
        <taxon>Paenibacillus</taxon>
    </lineage>
</organism>
<dbReference type="AlphaFoldDB" id="A0A100VLE0"/>
<evidence type="ECO:0000313" key="1">
    <source>
        <dbReference type="EMBL" id="GAS81891.1"/>
    </source>
</evidence>
<proteinExistence type="predicted"/>
<name>A0A100VLE0_PAEAM</name>
<dbReference type="Proteomes" id="UP000069697">
    <property type="component" value="Unassembled WGS sequence"/>
</dbReference>
<evidence type="ECO:0000313" key="2">
    <source>
        <dbReference type="Proteomes" id="UP000069697"/>
    </source>
</evidence>
<dbReference type="EMBL" id="BCNV01000001">
    <property type="protein sequence ID" value="GAS81891.1"/>
    <property type="molecule type" value="Genomic_DNA"/>
</dbReference>
<reference evidence="1 2" key="1">
    <citation type="journal article" date="2016" name="Genome Announc.">
        <title>Draft Genome Sequence of Paenibacillus amylolyticus Heshi-A3, Isolated from Fermented Rice Bran in a Japanese Fermented Seafood Dish.</title>
        <authorList>
            <person name="Akuzawa S."/>
            <person name="Nagaoka J."/>
            <person name="Kanekatsu M."/>
            <person name="Kubota E."/>
            <person name="Ohtake R."/>
            <person name="Suzuki T."/>
            <person name="Kanesaki Y."/>
        </authorList>
    </citation>
    <scope>NUCLEOTIDE SEQUENCE [LARGE SCALE GENOMIC DNA]</scope>
    <source>
        <strain evidence="1 2">Heshi-A3</strain>
    </source>
</reference>
<gene>
    <name evidence="1" type="ORF">PAHA3_1965</name>
</gene>
<reference evidence="2" key="2">
    <citation type="submission" date="2016-01" db="EMBL/GenBank/DDBJ databases">
        <title>Draft Genome Sequence of Paenibacillus amylolyticus Heshi-A3 that Was Isolated from Fermented Rice Bran with Aging Salted Mackerel, Which Was Named Heshiko as Traditional Fermented Seafood in Japan.</title>
        <authorList>
            <person name="Akuzawa S."/>
            <person name="Nakagawa J."/>
            <person name="Kanekatsu T."/>
            <person name="Kubota E."/>
            <person name="Ohtake R."/>
            <person name="Suzuki T."/>
            <person name="Kanesaki Y."/>
        </authorList>
    </citation>
    <scope>NUCLEOTIDE SEQUENCE [LARGE SCALE GENOMIC DNA]</scope>
    <source>
        <strain evidence="2">Heshi-A3</strain>
    </source>
</reference>